<reference evidence="1" key="1">
    <citation type="journal article" date="2023" name="Mol. Phylogenet. Evol.">
        <title>Genome-scale phylogeny and comparative genomics of the fungal order Sordariales.</title>
        <authorList>
            <person name="Hensen N."/>
            <person name="Bonometti L."/>
            <person name="Westerberg I."/>
            <person name="Brannstrom I.O."/>
            <person name="Guillou S."/>
            <person name="Cros-Aarteil S."/>
            <person name="Calhoun S."/>
            <person name="Haridas S."/>
            <person name="Kuo A."/>
            <person name="Mondo S."/>
            <person name="Pangilinan J."/>
            <person name="Riley R."/>
            <person name="LaButti K."/>
            <person name="Andreopoulos B."/>
            <person name="Lipzen A."/>
            <person name="Chen C."/>
            <person name="Yan M."/>
            <person name="Daum C."/>
            <person name="Ng V."/>
            <person name="Clum A."/>
            <person name="Steindorff A."/>
            <person name="Ohm R.A."/>
            <person name="Martin F."/>
            <person name="Silar P."/>
            <person name="Natvig D.O."/>
            <person name="Lalanne C."/>
            <person name="Gautier V."/>
            <person name="Ament-Velasquez S.L."/>
            <person name="Kruys A."/>
            <person name="Hutchinson M.I."/>
            <person name="Powell A.J."/>
            <person name="Barry K."/>
            <person name="Miller A.N."/>
            <person name="Grigoriev I.V."/>
            <person name="Debuchy R."/>
            <person name="Gladieux P."/>
            <person name="Hiltunen Thoren M."/>
            <person name="Johannesson H."/>
        </authorList>
    </citation>
    <scope>NUCLEOTIDE SEQUENCE</scope>
    <source>
        <strain evidence="1">CBS 103.79</strain>
    </source>
</reference>
<evidence type="ECO:0000313" key="1">
    <source>
        <dbReference type="EMBL" id="KAK3903289.1"/>
    </source>
</evidence>
<name>A0AAN6RUJ8_9PEZI</name>
<comment type="caution">
    <text evidence="1">The sequence shown here is derived from an EMBL/GenBank/DDBJ whole genome shotgun (WGS) entry which is preliminary data.</text>
</comment>
<dbReference type="Proteomes" id="UP001303889">
    <property type="component" value="Unassembled WGS sequence"/>
</dbReference>
<dbReference type="AlphaFoldDB" id="A0AAN6RUJ8"/>
<reference evidence="1" key="2">
    <citation type="submission" date="2023-05" db="EMBL/GenBank/DDBJ databases">
        <authorList>
            <consortium name="Lawrence Berkeley National Laboratory"/>
            <person name="Steindorff A."/>
            <person name="Hensen N."/>
            <person name="Bonometti L."/>
            <person name="Westerberg I."/>
            <person name="Brannstrom I.O."/>
            <person name="Guillou S."/>
            <person name="Cros-Aarteil S."/>
            <person name="Calhoun S."/>
            <person name="Haridas S."/>
            <person name="Kuo A."/>
            <person name="Mondo S."/>
            <person name="Pangilinan J."/>
            <person name="Riley R."/>
            <person name="Labutti K."/>
            <person name="Andreopoulos B."/>
            <person name="Lipzen A."/>
            <person name="Chen C."/>
            <person name="Yanf M."/>
            <person name="Daum C."/>
            <person name="Ng V."/>
            <person name="Clum A."/>
            <person name="Ohm R."/>
            <person name="Martin F."/>
            <person name="Silar P."/>
            <person name="Natvig D."/>
            <person name="Lalanne C."/>
            <person name="Gautier V."/>
            <person name="Ament-Velasquez S.L."/>
            <person name="Kruys A."/>
            <person name="Hutchinson M.I."/>
            <person name="Powell A.J."/>
            <person name="Barry K."/>
            <person name="Miller A.N."/>
            <person name="Grigoriev I.V."/>
            <person name="Debuchy R."/>
            <person name="Gladieux P."/>
            <person name="Thoren M.H."/>
            <person name="Johannesson H."/>
        </authorList>
    </citation>
    <scope>NUCLEOTIDE SEQUENCE</scope>
    <source>
        <strain evidence="1">CBS 103.79</strain>
    </source>
</reference>
<protein>
    <submittedName>
        <fullName evidence="1">Uncharacterized protein</fullName>
    </submittedName>
</protein>
<proteinExistence type="predicted"/>
<evidence type="ECO:0000313" key="2">
    <source>
        <dbReference type="Proteomes" id="UP001303889"/>
    </source>
</evidence>
<organism evidence="1 2">
    <name type="scientific">Staphylotrichum tortipilum</name>
    <dbReference type="NCBI Taxonomy" id="2831512"/>
    <lineage>
        <taxon>Eukaryota</taxon>
        <taxon>Fungi</taxon>
        <taxon>Dikarya</taxon>
        <taxon>Ascomycota</taxon>
        <taxon>Pezizomycotina</taxon>
        <taxon>Sordariomycetes</taxon>
        <taxon>Sordariomycetidae</taxon>
        <taxon>Sordariales</taxon>
        <taxon>Chaetomiaceae</taxon>
        <taxon>Staphylotrichum</taxon>
    </lineage>
</organism>
<dbReference type="EMBL" id="MU855457">
    <property type="protein sequence ID" value="KAK3903289.1"/>
    <property type="molecule type" value="Genomic_DNA"/>
</dbReference>
<keyword evidence="2" id="KW-1185">Reference proteome</keyword>
<gene>
    <name evidence="1" type="ORF">C8A05DRAFT_32982</name>
</gene>
<sequence>MPCMEPEPPKINLVHCHQATERSTSGGWCLEITTPEPSTISTCSCFTLLDGFDTGLYLYMDIVHDN</sequence>
<accession>A0AAN6RUJ8</accession>